<organism evidence="8">
    <name type="scientific">Iridovirus Liz-CrIV</name>
    <dbReference type="NCBI Taxonomy" id="2594309"/>
    <lineage>
        <taxon>Viruses</taxon>
        <taxon>Varidnaviria</taxon>
        <taxon>Bamfordvirae</taxon>
        <taxon>Nucleocytoviricota</taxon>
        <taxon>Megaviricetes</taxon>
        <taxon>Pimascovirales</taxon>
        <taxon>Pimascovirales incertae sedis</taxon>
        <taxon>Iridoviridae</taxon>
    </lineage>
</organism>
<protein>
    <recommendedName>
        <fullName evidence="3">ribonucleoside-diphosphate reductase</fullName>
        <ecNumber evidence="3">1.17.4.1</ecNumber>
    </recommendedName>
</protein>
<evidence type="ECO:0000313" key="8">
    <source>
        <dbReference type="EMBL" id="QEA08330.1"/>
    </source>
</evidence>
<evidence type="ECO:0000256" key="7">
    <source>
        <dbReference type="ARBA" id="ARBA00025523"/>
    </source>
</evidence>
<comment type="cofactor">
    <cofactor evidence="1">
        <name>Fe cation</name>
        <dbReference type="ChEBI" id="CHEBI:24875"/>
    </cofactor>
</comment>
<dbReference type="UniPathway" id="UPA00326"/>
<dbReference type="InterPro" id="IPR000358">
    <property type="entry name" value="RNR_small_fam"/>
</dbReference>
<proteinExistence type="inferred from homology"/>
<dbReference type="NCBIfam" id="NF007186">
    <property type="entry name" value="PRK09614.1-5"/>
    <property type="match status" value="1"/>
</dbReference>
<evidence type="ECO:0000256" key="3">
    <source>
        <dbReference type="ARBA" id="ARBA00012274"/>
    </source>
</evidence>
<dbReference type="PANTHER" id="PTHR23409:SF18">
    <property type="entry name" value="RIBONUCLEOSIDE-DIPHOSPHATE REDUCTASE SUBUNIT M2"/>
    <property type="match status" value="1"/>
</dbReference>
<sequence length="360" mass="42153">MSLLKGRNYYKPFTYPEFYNKWDKHEKSHWLPSEVPMHDDVNDWKNRLNDNQRDFLTNIFRFFTQGDVDVASAYYTQYLPFFKLPEVTMMMGGFAGREGVHIDAYSYLLETLGMPEATYKEFLLYEEMKDKQDYIKKFSDSRHILGKGEENLTTEDKEHIAAGIALFSGFTEGMQLFSTFAMLLIFPLNGFMKGMGQIVTWSIVDETQHTEGMIELFKVFVEENKTGDQPIRPYVLQETVYKIAKEMVGLEEAFIDLVFKKYKDEPVNDDNDLETKNNKDFFGLTPQRLKAYIKYIADRRLNLMGYKSIFNLEPFPTNPLPELEIMINAPTHTNFFENKSTDYANVSTKGTWSEIWNKPQ</sequence>
<dbReference type="InterPro" id="IPR009078">
    <property type="entry name" value="Ferritin-like_SF"/>
</dbReference>
<dbReference type="PANTHER" id="PTHR23409">
    <property type="entry name" value="RIBONUCLEOSIDE-DIPHOSPHATE REDUCTASE SMALL CHAIN"/>
    <property type="match status" value="1"/>
</dbReference>
<reference evidence="8" key="1">
    <citation type="journal article" date="2019" name="Viruses">
        <title>Detection and Characterization of Invertebrate Iridoviruses Found in Reptiles and Prey Insects in Europe over the Past Two Decades.</title>
        <authorList>
            <person name="Papp T."/>
            <person name="Marschang R.E."/>
        </authorList>
    </citation>
    <scope>NUCLEOTIDE SEQUENCE</scope>
    <source>
        <strain evidence="8">Liz-CrIV</strain>
    </source>
</reference>
<dbReference type="SUPFAM" id="SSF47240">
    <property type="entry name" value="Ferritin-like"/>
    <property type="match status" value="1"/>
</dbReference>
<dbReference type="CDD" id="cd01049">
    <property type="entry name" value="RNRR2"/>
    <property type="match status" value="1"/>
</dbReference>
<evidence type="ECO:0000256" key="5">
    <source>
        <dbReference type="ARBA" id="ARBA00023004"/>
    </source>
</evidence>
<dbReference type="EC" id="1.17.4.1" evidence="3"/>
<keyword evidence="5" id="KW-0408">Iron</keyword>
<dbReference type="Gene3D" id="1.10.620.20">
    <property type="entry name" value="Ribonucleotide Reductase, subunit A"/>
    <property type="match status" value="1"/>
</dbReference>
<dbReference type="EMBL" id="MN081869">
    <property type="protein sequence ID" value="QEA08330.1"/>
    <property type="molecule type" value="Genomic_DNA"/>
</dbReference>
<evidence type="ECO:0000256" key="2">
    <source>
        <dbReference type="ARBA" id="ARBA00009303"/>
    </source>
</evidence>
<evidence type="ECO:0000256" key="4">
    <source>
        <dbReference type="ARBA" id="ARBA00023002"/>
    </source>
</evidence>
<comment type="similarity">
    <text evidence="2">Belongs to the ribonucleoside diphosphate reductase small chain family.</text>
</comment>
<keyword evidence="6" id="KW-0215">Deoxyribonucleotide synthesis</keyword>
<dbReference type="Pfam" id="PF00268">
    <property type="entry name" value="Ribonuc_red_sm"/>
    <property type="match status" value="1"/>
</dbReference>
<keyword evidence="4" id="KW-0560">Oxidoreductase</keyword>
<name>A0A5B8RHT5_9VIRU</name>
<comment type="function">
    <text evidence="7">Ribonucleoside-diphosphate reductase holoenzyme provides the precursors necessary for viral DNA synthesis. Allows virus growth in non-dividing cells. Catalyzes the biosynthesis of deoxyribonucleotides from the corresponding ribonucleotides.</text>
</comment>
<dbReference type="InterPro" id="IPR033909">
    <property type="entry name" value="RNR_small"/>
</dbReference>
<dbReference type="GO" id="GO:0009263">
    <property type="term" value="P:deoxyribonucleotide biosynthetic process"/>
    <property type="evidence" value="ECO:0007669"/>
    <property type="project" value="UniProtKB-KW"/>
</dbReference>
<evidence type="ECO:0000256" key="6">
    <source>
        <dbReference type="ARBA" id="ARBA00023116"/>
    </source>
</evidence>
<evidence type="ECO:0000256" key="1">
    <source>
        <dbReference type="ARBA" id="ARBA00001962"/>
    </source>
</evidence>
<dbReference type="GO" id="GO:0004748">
    <property type="term" value="F:ribonucleoside-diphosphate reductase activity, thioredoxin disulfide as acceptor"/>
    <property type="evidence" value="ECO:0007669"/>
    <property type="project" value="UniProtKB-EC"/>
</dbReference>
<accession>A0A5B8RHT5</accession>
<dbReference type="InterPro" id="IPR012348">
    <property type="entry name" value="RNR-like"/>
</dbReference>